<dbReference type="SUPFAM" id="SSF54495">
    <property type="entry name" value="UBC-like"/>
    <property type="match status" value="1"/>
</dbReference>
<dbReference type="CDD" id="cd20341">
    <property type="entry name" value="BRcat_RBR_RNF14"/>
    <property type="match status" value="1"/>
</dbReference>
<dbReference type="InterPro" id="IPR031128">
    <property type="entry name" value="RNF14_RING-HC_Zfn"/>
</dbReference>
<evidence type="ECO:0000313" key="12">
    <source>
        <dbReference type="RefSeq" id="XP_029635737.1"/>
    </source>
</evidence>
<keyword evidence="5" id="KW-0479">Metal-binding</keyword>
<evidence type="ECO:0000256" key="3">
    <source>
        <dbReference type="ARBA" id="ARBA00012251"/>
    </source>
</evidence>
<comment type="pathway">
    <text evidence="2">Protein modification; protein ubiquitination.</text>
</comment>
<dbReference type="CDD" id="cd20354">
    <property type="entry name" value="Rcat_RBR_RNF14"/>
    <property type="match status" value="1"/>
</dbReference>
<protein>
    <recommendedName>
        <fullName evidence="3">RBR-type E3 ubiquitin transferase</fullName>
        <ecNumber evidence="3">2.3.2.31</ecNumber>
    </recommendedName>
</protein>
<dbReference type="InterPro" id="IPR031127">
    <property type="entry name" value="E3_UB_ligase_RBR"/>
</dbReference>
<dbReference type="SUPFAM" id="SSF57850">
    <property type="entry name" value="RING/U-box"/>
    <property type="match status" value="3"/>
</dbReference>
<dbReference type="InterPro" id="IPR013083">
    <property type="entry name" value="Znf_RING/FYVE/PHD"/>
</dbReference>
<evidence type="ECO:0000256" key="7">
    <source>
        <dbReference type="ARBA" id="ARBA00022771"/>
    </source>
</evidence>
<dbReference type="Gene3D" id="2.20.25.20">
    <property type="match status" value="1"/>
</dbReference>
<evidence type="ECO:0000256" key="9">
    <source>
        <dbReference type="ARBA" id="ARBA00022833"/>
    </source>
</evidence>
<dbReference type="EC" id="2.3.2.31" evidence="3"/>
<proteinExistence type="inferred from homology"/>
<accession>A0A6P7SBN7</accession>
<dbReference type="GO" id="GO:0016567">
    <property type="term" value="P:protein ubiquitination"/>
    <property type="evidence" value="ECO:0007669"/>
    <property type="project" value="InterPro"/>
</dbReference>
<dbReference type="InterPro" id="IPR001841">
    <property type="entry name" value="Znf_RING"/>
</dbReference>
<dbReference type="InterPro" id="IPR016135">
    <property type="entry name" value="UBQ-conjugating_enzyme/RWD"/>
</dbReference>
<evidence type="ECO:0000256" key="4">
    <source>
        <dbReference type="ARBA" id="ARBA00022679"/>
    </source>
</evidence>
<dbReference type="Gene3D" id="3.30.40.10">
    <property type="entry name" value="Zinc/RING finger domain, C3HC4 (zinc finger)"/>
    <property type="match status" value="1"/>
</dbReference>
<dbReference type="Pfam" id="PF01485">
    <property type="entry name" value="IBR"/>
    <property type="match status" value="1"/>
</dbReference>
<name>A0A6P7SBN7_9MOLL</name>
<dbReference type="GO" id="GO:0008270">
    <property type="term" value="F:zinc ion binding"/>
    <property type="evidence" value="ECO:0007669"/>
    <property type="project" value="UniProtKB-KW"/>
</dbReference>
<dbReference type="PROSITE" id="PS50089">
    <property type="entry name" value="ZF_RING_2"/>
    <property type="match status" value="1"/>
</dbReference>
<comment type="similarity">
    <text evidence="10">Belongs to the RBR family. RNF14 subfamily.</text>
</comment>
<comment type="catalytic activity">
    <reaction evidence="1">
        <text>[E2 ubiquitin-conjugating enzyme]-S-ubiquitinyl-L-cysteine + [acceptor protein]-L-lysine = [E2 ubiquitin-conjugating enzyme]-L-cysteine + [acceptor protein]-N(6)-ubiquitinyl-L-lysine.</text>
        <dbReference type="EC" id="2.3.2.31"/>
    </reaction>
</comment>
<dbReference type="PROSITE" id="PS51873">
    <property type="entry name" value="TRIAD"/>
    <property type="match status" value="1"/>
</dbReference>
<keyword evidence="11" id="KW-1185">Reference proteome</keyword>
<keyword evidence="4" id="KW-0808">Transferase</keyword>
<organism evidence="11 12">
    <name type="scientific">Octopus sinensis</name>
    <name type="common">East Asian common octopus</name>
    <dbReference type="NCBI Taxonomy" id="2607531"/>
    <lineage>
        <taxon>Eukaryota</taxon>
        <taxon>Metazoa</taxon>
        <taxon>Spiralia</taxon>
        <taxon>Lophotrochozoa</taxon>
        <taxon>Mollusca</taxon>
        <taxon>Cephalopoda</taxon>
        <taxon>Coleoidea</taxon>
        <taxon>Octopodiformes</taxon>
        <taxon>Octopoda</taxon>
        <taxon>Incirrata</taxon>
        <taxon>Octopodidae</taxon>
        <taxon>Octopus</taxon>
    </lineage>
</organism>
<dbReference type="Pfam" id="PF26200">
    <property type="entry name" value="Rcat_RNF216"/>
    <property type="match status" value="1"/>
</dbReference>
<dbReference type="FunFam" id="3.30.40.10:FF:000358">
    <property type="entry name" value="RBR-type E3 ubiquitin transferase"/>
    <property type="match status" value="1"/>
</dbReference>
<dbReference type="Pfam" id="PF05773">
    <property type="entry name" value="RWD"/>
    <property type="match status" value="1"/>
</dbReference>
<dbReference type="InterPro" id="IPR006575">
    <property type="entry name" value="RWD_dom"/>
</dbReference>
<sequence>MDNDERAEELVAISSIYEEDIFLPSLDDYGGQFVAKLKLPQPFSVKIQSSDSDSASANITEKLNHIKHLPPLVLNFQLPTGYPSHHAPIFTLSCKWLSKSQLDVLCKRLDQVYQENNGMVVLFLWFDVLENETFDLLGLKVPLDLSSVVSNSVGTKHSEDTDSQFDPRGIQDIASQDLLLPTILDYNNQENQRQFSKTLFTCNICFCDKLGSKCIKLDGCEHVFCKDCMKEYFTINIKDGNINGLQCPTDKCESKIHPSQVKSLVDPDVFSRYDYLLLQLGLQTMTDLVYCPRPACGQPVILDRGCNIGNCPSCNLVFCSLCRLTYHGLSNCKMKSEDRQKLKDEYLNADAENKHILEKRFGKKHLQDIVDESFSQEWLEQHSKQCPHCNTHIQKIDGCNKMVCSKCNAFFCWLCMETLPRNSPYIHFSSSASPCFNRLFEGVDIDDDFHDVDFFL</sequence>
<dbReference type="SMART" id="SM00647">
    <property type="entry name" value="IBR"/>
    <property type="match status" value="2"/>
</dbReference>
<dbReference type="PROSITE" id="PS00518">
    <property type="entry name" value="ZF_RING_1"/>
    <property type="match status" value="1"/>
</dbReference>
<dbReference type="PROSITE" id="PS50908">
    <property type="entry name" value="RWD"/>
    <property type="match status" value="1"/>
</dbReference>
<keyword evidence="8" id="KW-0833">Ubl conjugation pathway</keyword>
<reference evidence="12" key="1">
    <citation type="submission" date="2025-08" db="UniProtKB">
        <authorList>
            <consortium name="RefSeq"/>
        </authorList>
    </citation>
    <scope>IDENTIFICATION</scope>
</reference>
<evidence type="ECO:0000256" key="2">
    <source>
        <dbReference type="ARBA" id="ARBA00004906"/>
    </source>
</evidence>
<keyword evidence="6" id="KW-0677">Repeat</keyword>
<dbReference type="Proteomes" id="UP000515154">
    <property type="component" value="Linkage group LG4"/>
</dbReference>
<keyword evidence="7" id="KW-0863">Zinc-finger</keyword>
<dbReference type="Gene3D" id="3.10.110.10">
    <property type="entry name" value="Ubiquitin Conjugating Enzyme"/>
    <property type="match status" value="1"/>
</dbReference>
<evidence type="ECO:0000256" key="5">
    <source>
        <dbReference type="ARBA" id="ARBA00022723"/>
    </source>
</evidence>
<evidence type="ECO:0000313" key="11">
    <source>
        <dbReference type="Proteomes" id="UP000515154"/>
    </source>
</evidence>
<dbReference type="PANTHER" id="PTHR11685">
    <property type="entry name" value="RBR FAMILY RING FINGER AND IBR DOMAIN-CONTAINING"/>
    <property type="match status" value="1"/>
</dbReference>
<evidence type="ECO:0000256" key="1">
    <source>
        <dbReference type="ARBA" id="ARBA00001798"/>
    </source>
</evidence>
<dbReference type="CDD" id="cd23820">
    <property type="entry name" value="RWD_RNF14"/>
    <property type="match status" value="1"/>
</dbReference>
<dbReference type="AlphaFoldDB" id="A0A6P7SBN7"/>
<dbReference type="Gene3D" id="1.20.120.1750">
    <property type="match status" value="1"/>
</dbReference>
<dbReference type="RefSeq" id="XP_029635737.1">
    <property type="nucleotide sequence ID" value="XM_029779877.2"/>
</dbReference>
<dbReference type="GO" id="GO:0061630">
    <property type="term" value="F:ubiquitin protein ligase activity"/>
    <property type="evidence" value="ECO:0007669"/>
    <property type="project" value="UniProtKB-EC"/>
</dbReference>
<evidence type="ECO:0000256" key="8">
    <source>
        <dbReference type="ARBA" id="ARBA00022786"/>
    </source>
</evidence>
<dbReference type="InterPro" id="IPR044066">
    <property type="entry name" value="TRIAD_supradom"/>
</dbReference>
<evidence type="ECO:0000256" key="6">
    <source>
        <dbReference type="ARBA" id="ARBA00022737"/>
    </source>
</evidence>
<keyword evidence="9" id="KW-0862">Zinc</keyword>
<dbReference type="SMART" id="SM00591">
    <property type="entry name" value="RWD"/>
    <property type="match status" value="1"/>
</dbReference>
<evidence type="ECO:0000256" key="10">
    <source>
        <dbReference type="ARBA" id="ARBA00044508"/>
    </source>
</evidence>
<dbReference type="CDD" id="cd16628">
    <property type="entry name" value="RING-HC_RBR_RNF14"/>
    <property type="match status" value="1"/>
</dbReference>
<dbReference type="InterPro" id="IPR017907">
    <property type="entry name" value="Znf_RING_CS"/>
</dbReference>
<dbReference type="InterPro" id="IPR002867">
    <property type="entry name" value="IBR_dom"/>
</dbReference>
<dbReference type="KEGG" id="osn:115211027"/>
<dbReference type="InterPro" id="IPR047548">
    <property type="entry name" value="Rcat_RBR_RNF14"/>
</dbReference>
<gene>
    <name evidence="12" type="primary">LOC115211027</name>
</gene>